<reference evidence="13 14" key="1">
    <citation type="journal article" date="2018" name="Mol. Plant">
        <title>The genome of Artemisia annua provides insight into the evolution of Asteraceae family and artemisinin biosynthesis.</title>
        <authorList>
            <person name="Shen Q."/>
            <person name="Zhang L."/>
            <person name="Liao Z."/>
            <person name="Wang S."/>
            <person name="Yan T."/>
            <person name="Shi P."/>
            <person name="Liu M."/>
            <person name="Fu X."/>
            <person name="Pan Q."/>
            <person name="Wang Y."/>
            <person name="Lv Z."/>
            <person name="Lu X."/>
            <person name="Zhang F."/>
            <person name="Jiang W."/>
            <person name="Ma Y."/>
            <person name="Chen M."/>
            <person name="Hao X."/>
            <person name="Li L."/>
            <person name="Tang Y."/>
            <person name="Lv G."/>
            <person name="Zhou Y."/>
            <person name="Sun X."/>
            <person name="Brodelius P.E."/>
            <person name="Rose J.K.C."/>
            <person name="Tang K."/>
        </authorList>
    </citation>
    <scope>NUCLEOTIDE SEQUENCE [LARGE SCALE GENOMIC DNA]</scope>
    <source>
        <strain evidence="14">cv. Huhao1</strain>
        <tissue evidence="13">Leaf</tissue>
    </source>
</reference>
<keyword evidence="10" id="KW-0472">Membrane</keyword>
<dbReference type="GO" id="GO:0004497">
    <property type="term" value="F:monooxygenase activity"/>
    <property type="evidence" value="ECO:0007669"/>
    <property type="project" value="UniProtKB-KW"/>
</dbReference>
<keyword evidence="3 11" id="KW-0349">Heme</keyword>
<keyword evidence="9 12" id="KW-0503">Monooxygenase</keyword>
<evidence type="ECO:0000256" key="5">
    <source>
        <dbReference type="ARBA" id="ARBA00022723"/>
    </source>
</evidence>
<keyword evidence="7 12" id="KW-0560">Oxidoreductase</keyword>
<evidence type="ECO:0000256" key="9">
    <source>
        <dbReference type="ARBA" id="ARBA00023033"/>
    </source>
</evidence>
<dbReference type="Pfam" id="PF00067">
    <property type="entry name" value="p450"/>
    <property type="match status" value="1"/>
</dbReference>
<dbReference type="PANTHER" id="PTHR47947:SF62">
    <property type="entry name" value="CYTOCHROME P450, FAMILY 81, SUBFAMILY D, POLYPEPTIDE 5"/>
    <property type="match status" value="1"/>
</dbReference>
<dbReference type="InterPro" id="IPR001128">
    <property type="entry name" value="Cyt_P450"/>
</dbReference>
<dbReference type="InterPro" id="IPR050651">
    <property type="entry name" value="Plant_Cytochrome_P450_Monoox"/>
</dbReference>
<dbReference type="GO" id="GO:0020037">
    <property type="term" value="F:heme binding"/>
    <property type="evidence" value="ECO:0007669"/>
    <property type="project" value="InterPro"/>
</dbReference>
<dbReference type="PRINTS" id="PR00385">
    <property type="entry name" value="P450"/>
</dbReference>
<comment type="subcellular location">
    <subcellularLocation>
        <location evidence="1">Membrane</location>
        <topology evidence="1">Single-pass membrane protein</topology>
    </subcellularLocation>
</comment>
<evidence type="ECO:0000256" key="8">
    <source>
        <dbReference type="ARBA" id="ARBA00023004"/>
    </source>
</evidence>
<sequence length="311" mass="35576">MRVREDEVKSFIKDLFHVCSQDSVKVEMKSRIQGLSFNIIMKIIANKRFYRTEVEDLEEASKFKDVIRAVFELGGTSNPGDFIPVLQWINFQGYDKKFKRLQIKSDNFSQSLIDECKRKRFDSCLDEGKPKTFIDAMLSLQEPEPEYYTDDIIKGNILTLLLAATDTSAVMIEWAISLLLNHPGVLEKARAQIDEYIGHERLVEETDLPNLPYIQCIINETLRLFPAAPLLVPREPSQDCTIGGFHVSRGTMVIVNAWAIHRDPRLWDDPLSFKPERFEKAENVGYQFIPFGMGRRQCPGSGLSNRVVGLA</sequence>
<dbReference type="SUPFAM" id="SSF48264">
    <property type="entry name" value="Cytochrome P450"/>
    <property type="match status" value="1"/>
</dbReference>
<dbReference type="PROSITE" id="PS00086">
    <property type="entry name" value="CYTOCHROME_P450"/>
    <property type="match status" value="1"/>
</dbReference>
<dbReference type="Gene3D" id="1.10.630.10">
    <property type="entry name" value="Cytochrome P450"/>
    <property type="match status" value="1"/>
</dbReference>
<dbReference type="InterPro" id="IPR002401">
    <property type="entry name" value="Cyt_P450_E_grp-I"/>
</dbReference>
<comment type="caution">
    <text evidence="13">The sequence shown here is derived from an EMBL/GenBank/DDBJ whole genome shotgun (WGS) entry which is preliminary data.</text>
</comment>
<protein>
    <submittedName>
        <fullName evidence="13">Cytochrome P450</fullName>
    </submittedName>
</protein>
<evidence type="ECO:0000256" key="2">
    <source>
        <dbReference type="ARBA" id="ARBA00010617"/>
    </source>
</evidence>
<evidence type="ECO:0000256" key="12">
    <source>
        <dbReference type="RuleBase" id="RU000461"/>
    </source>
</evidence>
<feature type="binding site" description="axial binding residue" evidence="11">
    <location>
        <position position="298"/>
    </location>
    <ligand>
        <name>heme</name>
        <dbReference type="ChEBI" id="CHEBI:30413"/>
    </ligand>
    <ligandPart>
        <name>Fe</name>
        <dbReference type="ChEBI" id="CHEBI:18248"/>
    </ligandPart>
</feature>
<dbReference type="GO" id="GO:0016705">
    <property type="term" value="F:oxidoreductase activity, acting on paired donors, with incorporation or reduction of molecular oxygen"/>
    <property type="evidence" value="ECO:0007669"/>
    <property type="project" value="InterPro"/>
</dbReference>
<name>A0A2U1QMP7_ARTAN</name>
<keyword evidence="5 11" id="KW-0479">Metal-binding</keyword>
<evidence type="ECO:0000256" key="6">
    <source>
        <dbReference type="ARBA" id="ARBA00022989"/>
    </source>
</evidence>
<dbReference type="InterPro" id="IPR036396">
    <property type="entry name" value="Cyt_P450_sf"/>
</dbReference>
<dbReference type="GO" id="GO:0016020">
    <property type="term" value="C:membrane"/>
    <property type="evidence" value="ECO:0007669"/>
    <property type="project" value="UniProtKB-SubCell"/>
</dbReference>
<gene>
    <name evidence="13" type="ORF">CTI12_AA010400</name>
</gene>
<organism evidence="13 14">
    <name type="scientific">Artemisia annua</name>
    <name type="common">Sweet wormwood</name>
    <dbReference type="NCBI Taxonomy" id="35608"/>
    <lineage>
        <taxon>Eukaryota</taxon>
        <taxon>Viridiplantae</taxon>
        <taxon>Streptophyta</taxon>
        <taxon>Embryophyta</taxon>
        <taxon>Tracheophyta</taxon>
        <taxon>Spermatophyta</taxon>
        <taxon>Magnoliopsida</taxon>
        <taxon>eudicotyledons</taxon>
        <taxon>Gunneridae</taxon>
        <taxon>Pentapetalae</taxon>
        <taxon>asterids</taxon>
        <taxon>campanulids</taxon>
        <taxon>Asterales</taxon>
        <taxon>Asteraceae</taxon>
        <taxon>Asteroideae</taxon>
        <taxon>Anthemideae</taxon>
        <taxon>Artemisiinae</taxon>
        <taxon>Artemisia</taxon>
    </lineage>
</organism>
<evidence type="ECO:0000313" key="14">
    <source>
        <dbReference type="Proteomes" id="UP000245207"/>
    </source>
</evidence>
<dbReference type="Proteomes" id="UP000245207">
    <property type="component" value="Unassembled WGS sequence"/>
</dbReference>
<comment type="cofactor">
    <cofactor evidence="11">
        <name>heme</name>
        <dbReference type="ChEBI" id="CHEBI:30413"/>
    </cofactor>
</comment>
<dbReference type="PANTHER" id="PTHR47947">
    <property type="entry name" value="CYTOCHROME P450 82C3-RELATED"/>
    <property type="match status" value="1"/>
</dbReference>
<evidence type="ECO:0000256" key="10">
    <source>
        <dbReference type="ARBA" id="ARBA00023136"/>
    </source>
</evidence>
<dbReference type="GO" id="GO:0005506">
    <property type="term" value="F:iron ion binding"/>
    <property type="evidence" value="ECO:0007669"/>
    <property type="project" value="InterPro"/>
</dbReference>
<dbReference type="EMBL" id="PKPP01000027">
    <property type="protein sequence ID" value="PWA99279.1"/>
    <property type="molecule type" value="Genomic_DNA"/>
</dbReference>
<keyword evidence="4" id="KW-0812">Transmembrane</keyword>
<evidence type="ECO:0000256" key="1">
    <source>
        <dbReference type="ARBA" id="ARBA00004167"/>
    </source>
</evidence>
<dbReference type="AlphaFoldDB" id="A0A2U1QMP7"/>
<evidence type="ECO:0000256" key="3">
    <source>
        <dbReference type="ARBA" id="ARBA00022617"/>
    </source>
</evidence>
<comment type="similarity">
    <text evidence="2 12">Belongs to the cytochrome P450 family.</text>
</comment>
<dbReference type="PRINTS" id="PR00463">
    <property type="entry name" value="EP450I"/>
</dbReference>
<keyword evidence="8 11" id="KW-0408">Iron</keyword>
<dbReference type="STRING" id="35608.A0A2U1QMP7"/>
<dbReference type="InterPro" id="IPR017972">
    <property type="entry name" value="Cyt_P450_CS"/>
</dbReference>
<dbReference type="OrthoDB" id="2789670at2759"/>
<accession>A0A2U1QMP7</accession>
<evidence type="ECO:0000256" key="4">
    <source>
        <dbReference type="ARBA" id="ARBA00022692"/>
    </source>
</evidence>
<proteinExistence type="inferred from homology"/>
<evidence type="ECO:0000256" key="7">
    <source>
        <dbReference type="ARBA" id="ARBA00023002"/>
    </source>
</evidence>
<evidence type="ECO:0000256" key="11">
    <source>
        <dbReference type="PIRSR" id="PIRSR602401-1"/>
    </source>
</evidence>
<keyword evidence="6" id="KW-1133">Transmembrane helix</keyword>
<evidence type="ECO:0000313" key="13">
    <source>
        <dbReference type="EMBL" id="PWA99279.1"/>
    </source>
</evidence>
<keyword evidence="14" id="KW-1185">Reference proteome</keyword>